<evidence type="ECO:0000256" key="2">
    <source>
        <dbReference type="SAM" id="Phobius"/>
    </source>
</evidence>
<reference evidence="3" key="1">
    <citation type="submission" date="2018-08" db="EMBL/GenBank/DDBJ databases">
        <authorList>
            <person name="Rossello M."/>
        </authorList>
    </citation>
    <scope>NUCLEOTIDE SEQUENCE [LARGE SCALE GENOMIC DNA]</scope>
    <source>
        <strain evidence="3">cv. Chinese Spring</strain>
    </source>
</reference>
<keyword evidence="2" id="KW-0472">Membrane</keyword>
<dbReference type="RefSeq" id="XP_044384543.1">
    <property type="nucleotide sequence ID" value="XM_044528608.1"/>
</dbReference>
<feature type="transmembrane region" description="Helical" evidence="2">
    <location>
        <begin position="45"/>
        <end position="72"/>
    </location>
</feature>
<keyword evidence="2" id="KW-0812">Transmembrane</keyword>
<dbReference type="Gramene" id="TraesCS5A02G034700.1">
    <property type="protein sequence ID" value="TraesCS5A02G034700.1"/>
    <property type="gene ID" value="TraesCS5A02G034700"/>
</dbReference>
<gene>
    <name evidence="3" type="primary">LOC123106449</name>
</gene>
<dbReference type="Gramene" id="TraesPARA_EIv1.0_1618060.2">
    <property type="protein sequence ID" value="TraesPARA_EIv1.0_1618060.2.CDS"/>
    <property type="gene ID" value="TraesPARA_EIv1.0_1618060"/>
</dbReference>
<evidence type="ECO:0008006" key="5">
    <source>
        <dbReference type="Google" id="ProtNLM"/>
    </source>
</evidence>
<dbReference type="Gramene" id="TraesSYM5A03G02605670.2">
    <property type="protein sequence ID" value="TraesSYM5A03G02605670.2"/>
    <property type="gene ID" value="TraesSYM5A03G02605670"/>
</dbReference>
<dbReference type="Gramene" id="TraesNOR5A03G02596760.1">
    <property type="protein sequence ID" value="TraesNOR5A03G02596760.1"/>
    <property type="gene ID" value="TraesNOR5A03G02596760"/>
</dbReference>
<dbReference type="Gramene" id="TraesMAC5A03G02575430.1">
    <property type="protein sequence ID" value="TraesMAC5A03G02575430.1"/>
    <property type="gene ID" value="TraesMAC5A03G02575430"/>
</dbReference>
<reference evidence="3" key="2">
    <citation type="submission" date="2018-10" db="UniProtKB">
        <authorList>
            <consortium name="EnsemblPlants"/>
        </authorList>
    </citation>
    <scope>IDENTIFICATION</scope>
</reference>
<protein>
    <recommendedName>
        <fullName evidence="5">Transmembrane protein</fullName>
    </recommendedName>
</protein>
<dbReference type="RefSeq" id="XP_044384541.1">
    <property type="nucleotide sequence ID" value="XM_044528606.1"/>
</dbReference>
<dbReference type="Gramene" id="TraesMAC5A03G02576250.1">
    <property type="protein sequence ID" value="TraesMAC5A03G02576250.1"/>
    <property type="gene ID" value="TraesMAC5A03G02576250"/>
</dbReference>
<dbReference type="Gramene" id="TraesSTA5A03G02568710.1">
    <property type="protein sequence ID" value="TraesSTA5A03G02568710.1"/>
    <property type="gene ID" value="TraesSTA5A03G02568710"/>
</dbReference>
<dbReference type="Gramene" id="TraesPARA_EIv1.0_1618520.3">
    <property type="protein sequence ID" value="TraesPARA_EIv1.0_1618520.3.CDS"/>
    <property type="gene ID" value="TraesPARA_EIv1.0_1618520"/>
</dbReference>
<dbReference type="OrthoDB" id="703316at2759"/>
<evidence type="ECO:0000313" key="3">
    <source>
        <dbReference type="EnsemblPlants" id="TraesCS5A02G034700.1"/>
    </source>
</evidence>
<accession>A0A3B6KCZ0</accession>
<dbReference type="Proteomes" id="UP000019116">
    <property type="component" value="Chromosome 5A"/>
</dbReference>
<dbReference type="Gramene" id="TraesJAG5A03G02578850.1">
    <property type="protein sequence ID" value="TraesJAG5A03G02578850.1"/>
    <property type="gene ID" value="TraesJAG5A03G02578850"/>
</dbReference>
<dbReference type="Gramene" id="TraesSYM5A03G02605670.1">
    <property type="protein sequence ID" value="TraesSYM5A03G02605670.1"/>
    <property type="gene ID" value="TraesSYM5A03G02605670"/>
</dbReference>
<feature type="transmembrane region" description="Helical" evidence="2">
    <location>
        <begin position="92"/>
        <end position="116"/>
    </location>
</feature>
<dbReference type="Gramene" id="TraesLDM5A03G02580740.2">
    <property type="protein sequence ID" value="TraesLDM5A03G02580740.2"/>
    <property type="gene ID" value="TraesLDM5A03G02580740"/>
</dbReference>
<proteinExistence type="predicted"/>
<sequence>MESPQKKAGSMDGTGSEKTPLPHLLPVTVAKKTPRPDVVREVSEWVLVTAFSFAFALVFSFGLAYALELFHVQCSQSSLFLRCGLLTDAEEAVMNALGIGMLCCVALQAAAAALALRLQCRRRWVRRALAYLALALTIGGHCFYAALARLFLVADPGDLFFRICSTVGIFVCAAGDTISFLALILGRE</sequence>
<dbReference type="Gramene" id="TraesSTA5A03G02567990.1">
    <property type="protein sequence ID" value="TraesSTA5A03G02567990.1"/>
    <property type="gene ID" value="TraesSTA5A03G02567990"/>
</dbReference>
<dbReference type="Gramene" id="TraesPARA_EIv1.0_1618520.1">
    <property type="protein sequence ID" value="TraesPARA_EIv1.0_1618520.1.CDS"/>
    <property type="gene ID" value="TraesPARA_EIv1.0_1618520"/>
</dbReference>
<dbReference type="Gramene" id="TraesJAG5A03G02578050.2">
    <property type="protein sequence ID" value="TraesJAG5A03G02578050.2"/>
    <property type="gene ID" value="TraesJAG5A03G02578050"/>
</dbReference>
<dbReference type="Gramene" id="TraesPARA_EIv1.0_1618060.1">
    <property type="protein sequence ID" value="TraesPARA_EIv1.0_1618060.1.CDS"/>
    <property type="gene ID" value="TraesPARA_EIv1.0_1618060"/>
</dbReference>
<dbReference type="Gramene" id="TraesWEE_scaffold_107022_01G000100.1">
    <property type="protein sequence ID" value="TraesWEE_scaffold_107022_01G000100.1"/>
    <property type="gene ID" value="TraesWEE_scaffold_107022_01G000100"/>
</dbReference>
<dbReference type="AlphaFoldDB" id="A0A3B6KCZ0"/>
<dbReference type="GeneID" id="123106449"/>
<dbReference type="Gramene" id="TraesLAC5A03G02531730.2">
    <property type="protein sequence ID" value="TraesLAC5A03G02531730.2"/>
    <property type="gene ID" value="TraesLAC5A03G02531730"/>
</dbReference>
<dbReference type="Gramene" id="TraesLDM5A03G02580080.1">
    <property type="protein sequence ID" value="TraesLDM5A03G02580080.1"/>
    <property type="gene ID" value="TraesLDM5A03G02580080"/>
</dbReference>
<dbReference type="Gramene" id="TraesLDM5A03G02580740.1">
    <property type="protein sequence ID" value="TraesLDM5A03G02580740.1"/>
    <property type="gene ID" value="TraesLDM5A03G02580740"/>
</dbReference>
<dbReference type="Gramene" id="TraesARI5A03G02618140.1">
    <property type="protein sequence ID" value="TraesARI5A03G02618140.1"/>
    <property type="gene ID" value="TraesARI5A03G02618140"/>
</dbReference>
<feature type="region of interest" description="Disordered" evidence="1">
    <location>
        <begin position="1"/>
        <end position="22"/>
    </location>
</feature>
<evidence type="ECO:0000256" key="1">
    <source>
        <dbReference type="SAM" id="MobiDB-lite"/>
    </source>
</evidence>
<dbReference type="Gramene" id="TraesNOR5A03G02596760.2">
    <property type="protein sequence ID" value="TraesNOR5A03G02596760.2"/>
    <property type="gene ID" value="TraesNOR5A03G02596760"/>
</dbReference>
<dbReference type="Gramene" id="TraesCLE_scaffold_095268_01G000100.1">
    <property type="protein sequence ID" value="TraesCLE_scaffold_095268_01G000100.1"/>
    <property type="gene ID" value="TraesCLE_scaffold_095268_01G000100"/>
</dbReference>
<organism evidence="3">
    <name type="scientific">Triticum aestivum</name>
    <name type="common">Wheat</name>
    <dbReference type="NCBI Taxonomy" id="4565"/>
    <lineage>
        <taxon>Eukaryota</taxon>
        <taxon>Viridiplantae</taxon>
        <taxon>Streptophyta</taxon>
        <taxon>Embryophyta</taxon>
        <taxon>Tracheophyta</taxon>
        <taxon>Spermatophyta</taxon>
        <taxon>Magnoliopsida</taxon>
        <taxon>Liliopsida</taxon>
        <taxon>Poales</taxon>
        <taxon>Poaceae</taxon>
        <taxon>BOP clade</taxon>
        <taxon>Pooideae</taxon>
        <taxon>Triticodae</taxon>
        <taxon>Triticeae</taxon>
        <taxon>Triticinae</taxon>
        <taxon>Triticum</taxon>
    </lineage>
</organism>
<dbReference type="Gramene" id="TraesLAC5A03G02531730.1">
    <property type="protein sequence ID" value="TraesLAC5A03G02531730.1"/>
    <property type="gene ID" value="TraesLAC5A03G02531730"/>
</dbReference>
<dbReference type="Gramene" id="TraesCAD_scaffold_891450_01G000100.1">
    <property type="protein sequence ID" value="TraesCAD_scaffold_891450_01G000100.1"/>
    <property type="gene ID" value="TraesCAD_scaffold_891450_01G000100"/>
</dbReference>
<dbReference type="EnsemblPlants" id="TraesCS5A02G034700.1">
    <property type="protein sequence ID" value="TraesCS5A02G034700.1"/>
    <property type="gene ID" value="TraesCS5A02G034700"/>
</dbReference>
<name>A0A3B6KCZ0_WHEAT</name>
<dbReference type="Gramene" id="TraesJAG5A03G02578050.1">
    <property type="protein sequence ID" value="TraesJAG5A03G02578050.1"/>
    <property type="gene ID" value="TraesJAG5A03G02578050"/>
</dbReference>
<dbReference type="Gramene" id="TraesLDM5A03G02580080.2">
    <property type="protein sequence ID" value="TraesLDM5A03G02580080.2"/>
    <property type="gene ID" value="TraesLDM5A03G02580080"/>
</dbReference>
<dbReference type="OMA" id="HVQCSQS"/>
<evidence type="ECO:0000313" key="4">
    <source>
        <dbReference type="Proteomes" id="UP000019116"/>
    </source>
</evidence>
<dbReference type="Gramene" id="TraesARI5A03G02618140.2">
    <property type="protein sequence ID" value="TraesARI5A03G02618140.2"/>
    <property type="gene ID" value="TraesARI5A03G02618140"/>
</dbReference>
<dbReference type="Gramene" id="TraesJUL5A03G02596940.2">
    <property type="protein sequence ID" value="TraesJUL5A03G02596940.2"/>
    <property type="gene ID" value="TraesJUL5A03G02596940"/>
</dbReference>
<feature type="transmembrane region" description="Helical" evidence="2">
    <location>
        <begin position="159"/>
        <end position="185"/>
    </location>
</feature>
<dbReference type="Gramene" id="TraesJUL5A03G02596940.1">
    <property type="protein sequence ID" value="TraesJUL5A03G02596940.1"/>
    <property type="gene ID" value="TraesJUL5A03G02596940"/>
</dbReference>
<keyword evidence="2" id="KW-1133">Transmembrane helix</keyword>
<dbReference type="Gramene" id="TraesCS5A03G0088200.1">
    <property type="protein sequence ID" value="TraesCS5A03G0088200.1.CDS"/>
    <property type="gene ID" value="TraesCS5A03G0088200"/>
</dbReference>
<dbReference type="Gramene" id="TraesRN5A0100090600.1">
    <property type="protein sequence ID" value="TraesRN5A0100090600.1"/>
    <property type="gene ID" value="TraesRN5A0100090600"/>
</dbReference>
<dbReference type="Gramene" id="TraesPARA_EIv1.0_1618520.2">
    <property type="protein sequence ID" value="TraesPARA_EIv1.0_1618520.2.CDS"/>
    <property type="gene ID" value="TraesPARA_EIv1.0_1618520"/>
</dbReference>
<keyword evidence="4" id="KW-1185">Reference proteome</keyword>
<dbReference type="Gramene" id="TraesROB_scaffold_080066_01G000200.1">
    <property type="protein sequence ID" value="TraesROB_scaffold_080066_01G000200.1"/>
    <property type="gene ID" value="TraesROB_scaffold_080066_01G000200"/>
</dbReference>
<dbReference type="Gramene" id="TraesSTA5A03G02567990.2">
    <property type="protein sequence ID" value="TraesSTA5A03G02567990.2"/>
    <property type="gene ID" value="TraesSTA5A03G02567990"/>
</dbReference>
<feature type="transmembrane region" description="Helical" evidence="2">
    <location>
        <begin position="128"/>
        <end position="147"/>
    </location>
</feature>